<dbReference type="InterPro" id="IPR025368">
    <property type="entry name" value="DUF4272"/>
</dbReference>
<gene>
    <name evidence="1" type="ORF">FHW36_10818</name>
</gene>
<comment type="caution">
    <text evidence="1">The sequence shown here is derived from an EMBL/GenBank/DDBJ whole genome shotgun (WGS) entry which is preliminary data.</text>
</comment>
<dbReference type="RefSeq" id="WP_145672798.1">
    <property type="nucleotide sequence ID" value="NZ_VIWO01000008.1"/>
</dbReference>
<dbReference type="OrthoDB" id="4399984at2"/>
<reference evidence="1 2" key="1">
    <citation type="submission" date="2019-06" db="EMBL/GenBank/DDBJ databases">
        <title>Sorghum-associated microbial communities from plants grown in Nebraska, USA.</title>
        <authorList>
            <person name="Schachtman D."/>
        </authorList>
    </citation>
    <scope>NUCLEOTIDE SEQUENCE [LARGE SCALE GENOMIC DNA]</scope>
    <source>
        <strain evidence="1 2">1209</strain>
    </source>
</reference>
<accession>A0A561PC08</accession>
<dbReference type="AlphaFoldDB" id="A0A561PC08"/>
<organism evidence="1 2">
    <name type="scientific">Chitinophaga polysaccharea</name>
    <dbReference type="NCBI Taxonomy" id="1293035"/>
    <lineage>
        <taxon>Bacteria</taxon>
        <taxon>Pseudomonadati</taxon>
        <taxon>Bacteroidota</taxon>
        <taxon>Chitinophagia</taxon>
        <taxon>Chitinophagales</taxon>
        <taxon>Chitinophagaceae</taxon>
        <taxon>Chitinophaga</taxon>
    </lineage>
</organism>
<name>A0A561PC08_9BACT</name>
<dbReference type="Proteomes" id="UP000320811">
    <property type="component" value="Unassembled WGS sequence"/>
</dbReference>
<evidence type="ECO:0000313" key="1">
    <source>
        <dbReference type="EMBL" id="TWF35664.1"/>
    </source>
</evidence>
<keyword evidence="2" id="KW-1185">Reference proteome</keyword>
<dbReference type="EMBL" id="VIWO01000008">
    <property type="protein sequence ID" value="TWF35664.1"/>
    <property type="molecule type" value="Genomic_DNA"/>
</dbReference>
<protein>
    <submittedName>
        <fullName evidence="1">Uncharacterized protein DUF4272</fullName>
    </submittedName>
</protein>
<proteinExistence type="predicted"/>
<dbReference type="Pfam" id="PF14094">
    <property type="entry name" value="DUF4272"/>
    <property type="match status" value="1"/>
</dbReference>
<sequence>MENCTLYTHETNMQQVLTHLQTHFGEKGVKITGPAHQWEQLMVTTGKTLFRKGNSLTFTYRQRAIPGYQLVHNDDPVITNLRGMYGFIQGLPADNPKLKELLLAKVATLNTEIGIVANPAFTEENKALILELAQKLDGIFFSGDTTIFKTEVQGFWDKTGALLLDVNGHSSATTLAVNIDAKYFDGEHTTSEQALARRERNIAQLNAMNVPTIAWLPAIEDESTVQLRSTREVATRAAVLAAINTVAFGYIEAPEIISYLQRYHLWEHTTAGEKAFLADPREELRKRETWKCEDIWVLLWALKKIPALGEMDALCDLNMVPQDVFPFRGTDVDPSAFLDAATELRSATEILDANDLYYRADWACVNARVKKEPSPLPPGVIYERHYALNWLITYRNQAWDDVSCDT</sequence>
<evidence type="ECO:0000313" key="2">
    <source>
        <dbReference type="Proteomes" id="UP000320811"/>
    </source>
</evidence>